<evidence type="ECO:0000259" key="5">
    <source>
        <dbReference type="PROSITE" id="PS50893"/>
    </source>
</evidence>
<dbReference type="Gene3D" id="3.40.50.300">
    <property type="entry name" value="P-loop containing nucleotide triphosphate hydrolases"/>
    <property type="match status" value="1"/>
</dbReference>
<dbReference type="GO" id="GO:0098796">
    <property type="term" value="C:membrane protein complex"/>
    <property type="evidence" value="ECO:0007669"/>
    <property type="project" value="UniProtKB-ARBA"/>
</dbReference>
<sequence>MLQETNIESDRMSESKEDRPALALNDVRKSFRSGGDALEVLKGISFTVRPGETVSIIGPSGSGKTTLLGICAGLDQPTTGTVTLCGEDVSHMGEDQRAAIRNERVGFVFQNFQLIPTLTALENVMVPLELRGEKNVRERARELLGKVGLADRVTHYPIQLSGGEQQRVALARAFVNEPDILFADEPTGNLDSDTSEPIVDLLFELNRNLGTTLVLVTHDLELAKTTDRLLKIDHGVLSEINASGHE</sequence>
<dbReference type="GO" id="GO:0016887">
    <property type="term" value="F:ATP hydrolysis activity"/>
    <property type="evidence" value="ECO:0007669"/>
    <property type="project" value="InterPro"/>
</dbReference>
<dbReference type="InterPro" id="IPR003593">
    <property type="entry name" value="AAA+_ATPase"/>
</dbReference>
<dbReference type="InterPro" id="IPR027417">
    <property type="entry name" value="P-loop_NTPase"/>
</dbReference>
<keyword evidence="2" id="KW-0547">Nucleotide-binding</keyword>
<dbReference type="PANTHER" id="PTHR24220:SF659">
    <property type="entry name" value="TRANSPORTER, PUTATIVE-RELATED"/>
    <property type="match status" value="1"/>
</dbReference>
<dbReference type="InterPro" id="IPR017871">
    <property type="entry name" value="ABC_transporter-like_CS"/>
</dbReference>
<dbReference type="InterPro" id="IPR017911">
    <property type="entry name" value="MacB-like_ATP-bd"/>
</dbReference>
<keyword evidence="3 6" id="KW-0067">ATP-binding</keyword>
<dbReference type="CDD" id="cd03255">
    <property type="entry name" value="ABC_MJ0796_LolCDE_FtsE"/>
    <property type="match status" value="1"/>
</dbReference>
<dbReference type="SMART" id="SM00382">
    <property type="entry name" value="AAA"/>
    <property type="match status" value="1"/>
</dbReference>
<gene>
    <name evidence="6" type="ORF">H5P27_16930</name>
</gene>
<dbReference type="PROSITE" id="PS00211">
    <property type="entry name" value="ABC_TRANSPORTER_1"/>
    <property type="match status" value="1"/>
</dbReference>
<dbReference type="Proteomes" id="UP000526501">
    <property type="component" value="Unassembled WGS sequence"/>
</dbReference>
<dbReference type="Pfam" id="PF00005">
    <property type="entry name" value="ABC_tran"/>
    <property type="match status" value="1"/>
</dbReference>
<dbReference type="AlphaFoldDB" id="A0A7X1BB54"/>
<dbReference type="EMBL" id="JACHVC010000013">
    <property type="protein sequence ID" value="MBC2607740.1"/>
    <property type="molecule type" value="Genomic_DNA"/>
</dbReference>
<evidence type="ECO:0000256" key="2">
    <source>
        <dbReference type="ARBA" id="ARBA00022741"/>
    </source>
</evidence>
<dbReference type="FunFam" id="3.40.50.300:FF:000032">
    <property type="entry name" value="Export ABC transporter ATP-binding protein"/>
    <property type="match status" value="1"/>
</dbReference>
<reference evidence="6 7" key="1">
    <citation type="submission" date="2020-07" db="EMBL/GenBank/DDBJ databases">
        <authorList>
            <person name="Feng X."/>
        </authorList>
    </citation>
    <scope>NUCLEOTIDE SEQUENCE [LARGE SCALE GENOMIC DNA]</scope>
    <source>
        <strain evidence="6 7">JCM23202</strain>
    </source>
</reference>
<dbReference type="PROSITE" id="PS50893">
    <property type="entry name" value="ABC_TRANSPORTER_2"/>
    <property type="match status" value="1"/>
</dbReference>
<dbReference type="PANTHER" id="PTHR24220">
    <property type="entry name" value="IMPORT ATP-BINDING PROTEIN"/>
    <property type="match status" value="1"/>
</dbReference>
<dbReference type="GO" id="GO:0022857">
    <property type="term" value="F:transmembrane transporter activity"/>
    <property type="evidence" value="ECO:0007669"/>
    <property type="project" value="TreeGrafter"/>
</dbReference>
<evidence type="ECO:0000256" key="3">
    <source>
        <dbReference type="ARBA" id="ARBA00022840"/>
    </source>
</evidence>
<evidence type="ECO:0000256" key="1">
    <source>
        <dbReference type="ARBA" id="ARBA00022448"/>
    </source>
</evidence>
<name>A0A7X1BB54_9BACT</name>
<comment type="caution">
    <text evidence="6">The sequence shown here is derived from an EMBL/GenBank/DDBJ whole genome shotgun (WGS) entry which is preliminary data.</text>
</comment>
<protein>
    <submittedName>
        <fullName evidence="6">ABC transporter ATP-binding protein</fullName>
    </submittedName>
</protein>
<dbReference type="GO" id="GO:0005524">
    <property type="term" value="F:ATP binding"/>
    <property type="evidence" value="ECO:0007669"/>
    <property type="project" value="UniProtKB-KW"/>
</dbReference>
<dbReference type="InterPro" id="IPR015854">
    <property type="entry name" value="ABC_transpr_LolD-like"/>
</dbReference>
<feature type="domain" description="ABC transporter" evidence="5">
    <location>
        <begin position="22"/>
        <end position="246"/>
    </location>
</feature>
<dbReference type="InterPro" id="IPR003439">
    <property type="entry name" value="ABC_transporter-like_ATP-bd"/>
</dbReference>
<dbReference type="SUPFAM" id="SSF52540">
    <property type="entry name" value="P-loop containing nucleoside triphosphate hydrolases"/>
    <property type="match status" value="1"/>
</dbReference>
<comment type="similarity">
    <text evidence="4">Belongs to the ABC transporter superfamily. Macrolide exporter (TC 3.A.1.122) family.</text>
</comment>
<accession>A0A7X1BB54</accession>
<keyword evidence="7" id="KW-1185">Reference proteome</keyword>
<evidence type="ECO:0000256" key="4">
    <source>
        <dbReference type="ARBA" id="ARBA00038388"/>
    </source>
</evidence>
<keyword evidence="1" id="KW-0813">Transport</keyword>
<dbReference type="GO" id="GO:0005886">
    <property type="term" value="C:plasma membrane"/>
    <property type="evidence" value="ECO:0007669"/>
    <property type="project" value="TreeGrafter"/>
</dbReference>
<organism evidence="6 7">
    <name type="scientific">Pelagicoccus albus</name>
    <dbReference type="NCBI Taxonomy" id="415222"/>
    <lineage>
        <taxon>Bacteria</taxon>
        <taxon>Pseudomonadati</taxon>
        <taxon>Verrucomicrobiota</taxon>
        <taxon>Opitutia</taxon>
        <taxon>Puniceicoccales</taxon>
        <taxon>Pelagicoccaceae</taxon>
        <taxon>Pelagicoccus</taxon>
    </lineage>
</organism>
<proteinExistence type="inferred from homology"/>
<evidence type="ECO:0000313" key="6">
    <source>
        <dbReference type="EMBL" id="MBC2607740.1"/>
    </source>
</evidence>
<evidence type="ECO:0000313" key="7">
    <source>
        <dbReference type="Proteomes" id="UP000526501"/>
    </source>
</evidence>